<keyword evidence="3" id="KW-1185">Reference proteome</keyword>
<dbReference type="RefSeq" id="WP_343911106.1">
    <property type="nucleotide sequence ID" value="NZ_BAAAJE010000034.1"/>
</dbReference>
<dbReference type="EMBL" id="BAAAJE010000034">
    <property type="protein sequence ID" value="GAA1165217.1"/>
    <property type="molecule type" value="Genomic_DNA"/>
</dbReference>
<proteinExistence type="predicted"/>
<dbReference type="InterPro" id="IPR024498">
    <property type="entry name" value="DUF2786"/>
</dbReference>
<gene>
    <name evidence="2" type="ORF">GCM10009606_48350</name>
</gene>
<evidence type="ECO:0000313" key="3">
    <source>
        <dbReference type="Proteomes" id="UP001499979"/>
    </source>
</evidence>
<dbReference type="Proteomes" id="UP001499979">
    <property type="component" value="Unassembled WGS sequence"/>
</dbReference>
<name>A0ABN1USF1_9ACTN</name>
<organism evidence="2 3">
    <name type="scientific">Nocardioides aquiterrae</name>
    <dbReference type="NCBI Taxonomy" id="203799"/>
    <lineage>
        <taxon>Bacteria</taxon>
        <taxon>Bacillati</taxon>
        <taxon>Actinomycetota</taxon>
        <taxon>Actinomycetes</taxon>
        <taxon>Propionibacteriales</taxon>
        <taxon>Nocardioidaceae</taxon>
        <taxon>Nocardioides</taxon>
    </lineage>
</organism>
<comment type="caution">
    <text evidence="2">The sequence shown here is derived from an EMBL/GenBank/DDBJ whole genome shotgun (WGS) entry which is preliminary data.</text>
</comment>
<accession>A0ABN1USF1</accession>
<dbReference type="Pfam" id="PF10979">
    <property type="entry name" value="DUF2786"/>
    <property type="match status" value="1"/>
</dbReference>
<evidence type="ECO:0000313" key="2">
    <source>
        <dbReference type="EMBL" id="GAA1165217.1"/>
    </source>
</evidence>
<evidence type="ECO:0000259" key="1">
    <source>
        <dbReference type="Pfam" id="PF10979"/>
    </source>
</evidence>
<feature type="domain" description="DUF2786" evidence="1">
    <location>
        <begin position="183"/>
        <end position="221"/>
    </location>
</feature>
<sequence length="413" mass="43763">MGKKNRARGADRARRRRQTCADEAAVAWLDAAARPGGRATGLRRLAQLPPSAALAAADRLAHTLATHLWHHGWQPRELYRQARVQARGTTTRLVEVAVVADLDRVLAGDAELHPDWAAQAAQVVEADPDATAGWLGHRPPTSEYPAIAEALGVLGRLPPLEVLVPPPGTLVVPGRATSAADPVLDRVRHLLAKAESTEFEPEAVALTEKAQELITRHALDRALLHADAHDVAGEPTLVRIAVDPPYADAKGLLLQRVAAASRCRAFSLTGLALEAVVGNAHDLRAVELLFTSLLVQAQHALAEAGRAAPPGSHPRGQAFRSTFLLAYARRIGERLAAVNEHVLGTHPSDRSALLPALRADQDKVDAFLHERFGTLTNFPVRGGGSAAGWASGTIAADLAHLTAGDLGSRSAPA</sequence>
<protein>
    <submittedName>
        <fullName evidence="2">DUF2786 domain-containing protein</fullName>
    </submittedName>
</protein>
<reference evidence="2 3" key="1">
    <citation type="journal article" date="2019" name="Int. J. Syst. Evol. Microbiol.">
        <title>The Global Catalogue of Microorganisms (GCM) 10K type strain sequencing project: providing services to taxonomists for standard genome sequencing and annotation.</title>
        <authorList>
            <consortium name="The Broad Institute Genomics Platform"/>
            <consortium name="The Broad Institute Genome Sequencing Center for Infectious Disease"/>
            <person name="Wu L."/>
            <person name="Ma J."/>
        </authorList>
    </citation>
    <scope>NUCLEOTIDE SEQUENCE [LARGE SCALE GENOMIC DNA]</scope>
    <source>
        <strain evidence="2 3">JCM 11813</strain>
    </source>
</reference>